<sequence length="710" mass="79670">MKRRELLVKLFEECNNVNSLVQLHSQTLKAGFAHDNFFAVKLTALYSRYTCLQYVRKLFDETPQRTVHLWNAVLRSYAKEKRWEETLHLFHHMISNGISTEEKPDNFTIPIALKACAGLRALEYGKLIHGFVKKNAWVGMNIFVGSALIEFYSKCGQLTEALRVLEDFSRPDVVMFTSMVSGYEQNGFPEEAIAFFSRLVTVECLNPDSVMLVSVVSACSQLLNFKLGSCVHGFVIRRGFDAELSLVNSLLNFYAKTGSIRIAANLFRRMPEKDIISWSSMVACFAHNGVAIEALDLFKEMIDRGIEPNSVTLISALQACADACNLEDGKKIHELAAWKGFELDVSVATALIDMYMKCFLPDKAMDVFKRIPKKDVVSWAALLGGYAYNGMAYKSMELFRDMLSDETQPDAVAMVKILAACSESGILQQAVCLHGYVLASGFNNNIFVGASLIELYSKCGSINSATKVFEGMINKDVVIWSAMIAGYGTHGQGREALATFDLMVKSAAVRPNNVTLLSILSACSHAGLVEEGMEIFSRMSLEYQLKPNPEHYGIMVDLLGRMGQLDKAMDIINHMPTPAGPHVWGALLGACRIHHNIEMGEIAAKNLLQLDPRHVGYYILLSHIYAVDERWHDVAEVRTQIKEKGLKKIFGQSVVEIRNEVRSFVADDRFHPDFEQIYGFMRNLEVIMREDGYVPDTQFILHEEGKDLNF</sequence>
<comment type="similarity">
    <text evidence="7">Belongs to the PPR family. PCMP-E subfamily.</text>
</comment>
<feature type="repeat" description="PPR" evidence="8">
    <location>
        <begin position="66"/>
        <end position="100"/>
    </location>
</feature>
<keyword evidence="3" id="KW-0150">Chloroplast</keyword>
<organism evidence="9 10">
    <name type="scientific">Carya illinoinensis</name>
    <name type="common">Pecan</name>
    <dbReference type="NCBI Taxonomy" id="32201"/>
    <lineage>
        <taxon>Eukaryota</taxon>
        <taxon>Viridiplantae</taxon>
        <taxon>Streptophyta</taxon>
        <taxon>Embryophyta</taxon>
        <taxon>Tracheophyta</taxon>
        <taxon>Spermatophyta</taxon>
        <taxon>Magnoliopsida</taxon>
        <taxon>eudicotyledons</taxon>
        <taxon>Gunneridae</taxon>
        <taxon>Pentapetalae</taxon>
        <taxon>rosids</taxon>
        <taxon>fabids</taxon>
        <taxon>Fagales</taxon>
        <taxon>Juglandaceae</taxon>
        <taxon>Carya</taxon>
    </lineage>
</organism>
<dbReference type="GO" id="GO:0009451">
    <property type="term" value="P:RNA modification"/>
    <property type="evidence" value="ECO:0007669"/>
    <property type="project" value="InterPro"/>
</dbReference>
<evidence type="ECO:0000256" key="2">
    <source>
        <dbReference type="ARBA" id="ARBA00006643"/>
    </source>
</evidence>
<comment type="subcellular location">
    <subcellularLocation>
        <location evidence="1">Plastid</location>
        <location evidence="1">Chloroplast</location>
    </subcellularLocation>
</comment>
<name>A0A8T1QWV7_CARIL</name>
<keyword evidence="6" id="KW-0809">Transit peptide</keyword>
<dbReference type="GO" id="GO:0009507">
    <property type="term" value="C:chloroplast"/>
    <property type="evidence" value="ECO:0007669"/>
    <property type="project" value="UniProtKB-SubCell"/>
</dbReference>
<dbReference type="Proteomes" id="UP000811609">
    <property type="component" value="Chromosome 3"/>
</dbReference>
<dbReference type="Pfam" id="PF01535">
    <property type="entry name" value="PPR"/>
    <property type="match status" value="5"/>
</dbReference>
<evidence type="ECO:0000256" key="1">
    <source>
        <dbReference type="ARBA" id="ARBA00004229"/>
    </source>
</evidence>
<dbReference type="PROSITE" id="PS51375">
    <property type="entry name" value="PPR"/>
    <property type="match status" value="5"/>
</dbReference>
<evidence type="ECO:0000256" key="7">
    <source>
        <dbReference type="ARBA" id="ARBA00061659"/>
    </source>
</evidence>
<keyword evidence="5" id="KW-0677">Repeat</keyword>
<dbReference type="PANTHER" id="PTHR47926">
    <property type="entry name" value="PENTATRICOPEPTIDE REPEAT-CONTAINING PROTEIN"/>
    <property type="match status" value="1"/>
</dbReference>
<protein>
    <submittedName>
        <fullName evidence="9">Uncharacterized protein</fullName>
    </submittedName>
</protein>
<dbReference type="InterPro" id="IPR046848">
    <property type="entry name" value="E_motif"/>
</dbReference>
<comment type="similarity">
    <text evidence="2">Belongs to the PPR family. PCMP-H subfamily.</text>
</comment>
<dbReference type="NCBIfam" id="TIGR00756">
    <property type="entry name" value="PPR"/>
    <property type="match status" value="3"/>
</dbReference>
<feature type="repeat" description="PPR" evidence="8">
    <location>
        <begin position="274"/>
        <end position="308"/>
    </location>
</feature>
<keyword evidence="10" id="KW-1185">Reference proteome</keyword>
<dbReference type="InterPro" id="IPR002885">
    <property type="entry name" value="PPR_rpt"/>
</dbReference>
<evidence type="ECO:0000256" key="3">
    <source>
        <dbReference type="ARBA" id="ARBA00022528"/>
    </source>
</evidence>
<evidence type="ECO:0000313" key="10">
    <source>
        <dbReference type="Proteomes" id="UP000811609"/>
    </source>
</evidence>
<dbReference type="FunFam" id="1.25.40.10:FF:000395">
    <property type="entry name" value="Pentatricopeptide repeat-containing protein chloroplastic"/>
    <property type="match status" value="1"/>
</dbReference>
<evidence type="ECO:0000256" key="6">
    <source>
        <dbReference type="ARBA" id="ARBA00022946"/>
    </source>
</evidence>
<feature type="repeat" description="PPR" evidence="8">
    <location>
        <begin position="375"/>
        <end position="409"/>
    </location>
</feature>
<evidence type="ECO:0000256" key="5">
    <source>
        <dbReference type="ARBA" id="ARBA00022737"/>
    </source>
</evidence>
<dbReference type="PANTHER" id="PTHR47926:SF431">
    <property type="entry name" value="PENTATRICOPEPTIDE REPEAT-CONTAINING PROTEIN-RELATED"/>
    <property type="match status" value="1"/>
</dbReference>
<comment type="caution">
    <text evidence="9">The sequence shown here is derived from an EMBL/GenBank/DDBJ whole genome shotgun (WGS) entry which is preliminary data.</text>
</comment>
<dbReference type="GO" id="GO:0003723">
    <property type="term" value="F:RNA binding"/>
    <property type="evidence" value="ECO:0007669"/>
    <property type="project" value="InterPro"/>
</dbReference>
<dbReference type="FunFam" id="1.25.40.10:FF:000031">
    <property type="entry name" value="Pentatricopeptide repeat-containing protein mitochondrial"/>
    <property type="match status" value="2"/>
</dbReference>
<evidence type="ECO:0000313" key="9">
    <source>
        <dbReference type="EMBL" id="KAG6659568.1"/>
    </source>
</evidence>
<feature type="repeat" description="PPR" evidence="8">
    <location>
        <begin position="476"/>
        <end position="510"/>
    </location>
</feature>
<evidence type="ECO:0000256" key="8">
    <source>
        <dbReference type="PROSITE-ProRule" id="PRU00708"/>
    </source>
</evidence>
<evidence type="ECO:0000256" key="4">
    <source>
        <dbReference type="ARBA" id="ARBA00022640"/>
    </source>
</evidence>
<dbReference type="EMBL" id="CM031811">
    <property type="protein sequence ID" value="KAG6659568.1"/>
    <property type="molecule type" value="Genomic_DNA"/>
</dbReference>
<dbReference type="AlphaFoldDB" id="A0A8T1QWV7"/>
<dbReference type="Pfam" id="PF13041">
    <property type="entry name" value="PPR_2"/>
    <property type="match status" value="3"/>
</dbReference>
<feature type="repeat" description="PPR" evidence="8">
    <location>
        <begin position="172"/>
        <end position="206"/>
    </location>
</feature>
<gene>
    <name evidence="9" type="ORF">CIPAW_03G044800</name>
</gene>
<dbReference type="InterPro" id="IPR046960">
    <property type="entry name" value="PPR_At4g14850-like_plant"/>
</dbReference>
<accession>A0A8T1QWV7</accession>
<reference evidence="9" key="1">
    <citation type="submission" date="2020-12" db="EMBL/GenBank/DDBJ databases">
        <title>WGS assembly of Carya illinoinensis cv. Pawnee.</title>
        <authorList>
            <person name="Platts A."/>
            <person name="Shu S."/>
            <person name="Wright S."/>
            <person name="Barry K."/>
            <person name="Edger P."/>
            <person name="Pires J.C."/>
            <person name="Schmutz J."/>
        </authorList>
    </citation>
    <scope>NUCLEOTIDE SEQUENCE</scope>
    <source>
        <tissue evidence="9">Leaf</tissue>
    </source>
</reference>
<proteinExistence type="inferred from homology"/>
<dbReference type="Pfam" id="PF20431">
    <property type="entry name" value="E_motif"/>
    <property type="match status" value="1"/>
</dbReference>
<dbReference type="FunFam" id="1.25.40.10:FF:000280">
    <property type="entry name" value="Pentatricopeptide repeat-containing protein"/>
    <property type="match status" value="1"/>
</dbReference>
<keyword evidence="4" id="KW-0934">Plastid</keyword>